<keyword evidence="2" id="KW-0119">Carbohydrate metabolism</keyword>
<accession>A0A0D3I4R6</accession>
<evidence type="ECO:0000313" key="3">
    <source>
        <dbReference type="EnsemblProtists" id="EOD06251"/>
    </source>
</evidence>
<reference evidence="4" key="1">
    <citation type="journal article" date="2013" name="Nature">
        <title>Pan genome of the phytoplankton Emiliania underpins its global distribution.</title>
        <authorList>
            <person name="Read B.A."/>
            <person name="Kegel J."/>
            <person name="Klute M.J."/>
            <person name="Kuo A."/>
            <person name="Lefebvre S.C."/>
            <person name="Maumus F."/>
            <person name="Mayer C."/>
            <person name="Miller J."/>
            <person name="Monier A."/>
            <person name="Salamov A."/>
            <person name="Young J."/>
            <person name="Aguilar M."/>
            <person name="Claverie J.M."/>
            <person name="Frickenhaus S."/>
            <person name="Gonzalez K."/>
            <person name="Herman E.K."/>
            <person name="Lin Y.C."/>
            <person name="Napier J."/>
            <person name="Ogata H."/>
            <person name="Sarno A.F."/>
            <person name="Shmutz J."/>
            <person name="Schroeder D."/>
            <person name="de Vargas C."/>
            <person name="Verret F."/>
            <person name="von Dassow P."/>
            <person name="Valentin K."/>
            <person name="Van de Peer Y."/>
            <person name="Wheeler G."/>
            <person name="Dacks J.B."/>
            <person name="Delwiche C.F."/>
            <person name="Dyhrman S.T."/>
            <person name="Glockner G."/>
            <person name="John U."/>
            <person name="Richards T."/>
            <person name="Worden A.Z."/>
            <person name="Zhang X."/>
            <person name="Grigoriev I.V."/>
            <person name="Allen A.E."/>
            <person name="Bidle K."/>
            <person name="Borodovsky M."/>
            <person name="Bowler C."/>
            <person name="Brownlee C."/>
            <person name="Cock J.M."/>
            <person name="Elias M."/>
            <person name="Gladyshev V.N."/>
            <person name="Groth M."/>
            <person name="Guda C."/>
            <person name="Hadaegh A."/>
            <person name="Iglesias-Rodriguez M.D."/>
            <person name="Jenkins J."/>
            <person name="Jones B.M."/>
            <person name="Lawson T."/>
            <person name="Leese F."/>
            <person name="Lindquist E."/>
            <person name="Lobanov A."/>
            <person name="Lomsadze A."/>
            <person name="Malik S.B."/>
            <person name="Marsh M.E."/>
            <person name="Mackinder L."/>
            <person name="Mock T."/>
            <person name="Mueller-Roeber B."/>
            <person name="Pagarete A."/>
            <person name="Parker M."/>
            <person name="Probert I."/>
            <person name="Quesneville H."/>
            <person name="Raines C."/>
            <person name="Rensing S.A."/>
            <person name="Riano-Pachon D.M."/>
            <person name="Richier S."/>
            <person name="Rokitta S."/>
            <person name="Shiraiwa Y."/>
            <person name="Soanes D.M."/>
            <person name="van der Giezen M."/>
            <person name="Wahlund T.M."/>
            <person name="Williams B."/>
            <person name="Wilson W."/>
            <person name="Wolfe G."/>
            <person name="Wurch L.L."/>
        </authorList>
    </citation>
    <scope>NUCLEOTIDE SEQUENCE</scope>
</reference>
<proteinExistence type="inferred from homology"/>
<sequence length="329" mass="34958">MEASVGEHFRGNRCINCMCHSSENLYHYRETSLLRAADDFYPDEPAAQPVHLAHVSYNSLFLGEIGHVDWDMFTSTHSDAHMHAAARAVGGCPIYVSDQPGEHDFDLLRTLVLPDGTALLARHAGRPTRDVLFSDVNADGVSALKIWNENACTGVVGAFNEGEDGARGGGGSSPAAPPPAEYALYTHRAEGLRVLGAEDAVEVRLAAREWEIVVVAPVRAEGEVRWAPLGLLDMLNGGGAVLSSSLALSSPPGEAAATAVVRAAGRIGAFARPAPLEVCVDGSPVRFEYDEGSGLLTVNVAADGAEVEPLELRARWGPPAEEEEEEQQS</sequence>
<evidence type="ECO:0000256" key="1">
    <source>
        <dbReference type="ARBA" id="ARBA00007240"/>
    </source>
</evidence>
<evidence type="ECO:0000256" key="2">
    <source>
        <dbReference type="ARBA" id="ARBA00023277"/>
    </source>
</evidence>
<dbReference type="PANTHER" id="PTHR31268">
    <property type="match status" value="1"/>
</dbReference>
<organism evidence="3 4">
    <name type="scientific">Emiliania huxleyi (strain CCMP1516)</name>
    <dbReference type="NCBI Taxonomy" id="280463"/>
    <lineage>
        <taxon>Eukaryota</taxon>
        <taxon>Haptista</taxon>
        <taxon>Haptophyta</taxon>
        <taxon>Prymnesiophyceae</taxon>
        <taxon>Isochrysidales</taxon>
        <taxon>Noelaerhabdaceae</taxon>
        <taxon>Emiliania</taxon>
    </lineage>
</organism>
<dbReference type="eggNOG" id="ENOG502QPVE">
    <property type="taxonomic scope" value="Eukaryota"/>
</dbReference>
<keyword evidence="4" id="KW-1185">Reference proteome</keyword>
<dbReference type="KEGG" id="ehx:EMIHUDRAFT_249968"/>
<dbReference type="HOGENOM" id="CLU_051121_0_0_1"/>
<dbReference type="SUPFAM" id="SSF51445">
    <property type="entry name" value="(Trans)glycosidases"/>
    <property type="match status" value="1"/>
</dbReference>
<dbReference type="InterPro" id="IPR017853">
    <property type="entry name" value="GH"/>
</dbReference>
<dbReference type="RefSeq" id="XP_005758680.1">
    <property type="nucleotide sequence ID" value="XM_005758623.1"/>
</dbReference>
<dbReference type="EnsemblProtists" id="EOD06251">
    <property type="protein sequence ID" value="EOD06251"/>
    <property type="gene ID" value="EMIHUDRAFT_249968"/>
</dbReference>
<dbReference type="PANTHER" id="PTHR31268:SF32">
    <property type="entry name" value="GALACTINOL--SUCROSE GALACTOSYLTRANSFERASE 2-RELATED"/>
    <property type="match status" value="1"/>
</dbReference>
<name>A0A0D3I4R6_EMIH1</name>
<evidence type="ECO:0000313" key="4">
    <source>
        <dbReference type="Proteomes" id="UP000013827"/>
    </source>
</evidence>
<protein>
    <submittedName>
        <fullName evidence="3">Uncharacterized protein</fullName>
    </submittedName>
</protein>
<dbReference type="PaxDb" id="2903-EOD06251"/>
<dbReference type="AlphaFoldDB" id="A0A0D3I4R6"/>
<comment type="similarity">
    <text evidence="1">Belongs to the glycosyl hydrolases 36 family.</text>
</comment>
<reference evidence="3" key="2">
    <citation type="submission" date="2024-10" db="UniProtKB">
        <authorList>
            <consortium name="EnsemblProtists"/>
        </authorList>
    </citation>
    <scope>IDENTIFICATION</scope>
</reference>
<dbReference type="InterPro" id="IPR008811">
    <property type="entry name" value="Glycosyl_hydrolases_36"/>
</dbReference>
<dbReference type="Proteomes" id="UP000013827">
    <property type="component" value="Unassembled WGS sequence"/>
</dbReference>
<dbReference type="Pfam" id="PF05691">
    <property type="entry name" value="Raffinose_syn"/>
    <property type="match status" value="2"/>
</dbReference>
<dbReference type="GeneID" id="17252404"/>